<organism evidence="3 4">
    <name type="scientific">Pseudonocardia hierapolitana</name>
    <dbReference type="NCBI Taxonomy" id="1128676"/>
    <lineage>
        <taxon>Bacteria</taxon>
        <taxon>Bacillati</taxon>
        <taxon>Actinomycetota</taxon>
        <taxon>Actinomycetes</taxon>
        <taxon>Pseudonocardiales</taxon>
        <taxon>Pseudonocardiaceae</taxon>
        <taxon>Pseudonocardia</taxon>
    </lineage>
</organism>
<dbReference type="InterPro" id="IPR012349">
    <property type="entry name" value="Split_barrel_FMN-bd"/>
</dbReference>
<dbReference type="RefSeq" id="WP_246170765.1">
    <property type="nucleotide sequence ID" value="NZ_VIWU01000001.1"/>
</dbReference>
<dbReference type="InterPro" id="IPR019967">
    <property type="entry name" value="F420-dep_enz_PPOX_Rv0121"/>
</dbReference>
<gene>
    <name evidence="3" type="ORF">FHX44_117178</name>
</gene>
<dbReference type="Proteomes" id="UP000321261">
    <property type="component" value="Unassembled WGS sequence"/>
</dbReference>
<dbReference type="InterPro" id="IPR011576">
    <property type="entry name" value="Pyridox_Oxase_N"/>
</dbReference>
<dbReference type="GO" id="GO:0070967">
    <property type="term" value="F:coenzyme F420 binding"/>
    <property type="evidence" value="ECO:0007669"/>
    <property type="project" value="TreeGrafter"/>
</dbReference>
<feature type="domain" description="Pyridoxamine 5'-phosphate oxidase N-terminal" evidence="2">
    <location>
        <begin position="7"/>
        <end position="137"/>
    </location>
</feature>
<accession>A0A561T2B1</accession>
<dbReference type="Pfam" id="PF01243">
    <property type="entry name" value="PNPOx_N"/>
    <property type="match status" value="1"/>
</dbReference>
<name>A0A561T2B1_9PSEU</name>
<evidence type="ECO:0000259" key="2">
    <source>
        <dbReference type="Pfam" id="PF01243"/>
    </source>
</evidence>
<evidence type="ECO:0000256" key="1">
    <source>
        <dbReference type="ARBA" id="ARBA00023002"/>
    </source>
</evidence>
<dbReference type="EMBL" id="VIWU01000001">
    <property type="protein sequence ID" value="TWF81235.1"/>
    <property type="molecule type" value="Genomic_DNA"/>
</dbReference>
<dbReference type="PANTHER" id="PTHR35176:SF2">
    <property type="entry name" value="F420H(2)-DEPENDENT REDUCTASE RV1155"/>
    <property type="match status" value="1"/>
</dbReference>
<dbReference type="Gene3D" id="2.30.110.10">
    <property type="entry name" value="Electron Transport, Fmn-binding Protein, Chain A"/>
    <property type="match status" value="1"/>
</dbReference>
<dbReference type="AlphaFoldDB" id="A0A561T2B1"/>
<dbReference type="InterPro" id="IPR052019">
    <property type="entry name" value="F420H2_bilvrd_red/Heme_oxyg"/>
</dbReference>
<dbReference type="GO" id="GO:0016627">
    <property type="term" value="F:oxidoreductase activity, acting on the CH-CH group of donors"/>
    <property type="evidence" value="ECO:0007669"/>
    <property type="project" value="TreeGrafter"/>
</dbReference>
<proteinExistence type="predicted"/>
<sequence length="150" mass="16063">MPALDPAAMRSLAAAAPVARLATLRPDGTPRLVPITFVLVDGLICSAVDEVKPKTTTRLARLADVERDPRVGIVVDHYADDWSALWWVRVDGTAAVHGGGRLRERALDALVAKYPPYAVAPPSGRVLVVTPTRWAGWSATSPTSGETFHC</sequence>
<dbReference type="GO" id="GO:0005829">
    <property type="term" value="C:cytosol"/>
    <property type="evidence" value="ECO:0007669"/>
    <property type="project" value="TreeGrafter"/>
</dbReference>
<dbReference type="NCBIfam" id="TIGR03668">
    <property type="entry name" value="Rv0121_F420"/>
    <property type="match status" value="1"/>
</dbReference>
<comment type="caution">
    <text evidence="3">The sequence shown here is derived from an EMBL/GenBank/DDBJ whole genome shotgun (WGS) entry which is preliminary data.</text>
</comment>
<dbReference type="PANTHER" id="PTHR35176">
    <property type="entry name" value="HEME OXYGENASE HI_0854-RELATED"/>
    <property type="match status" value="1"/>
</dbReference>
<keyword evidence="4" id="KW-1185">Reference proteome</keyword>
<protein>
    <submittedName>
        <fullName evidence="3">PPOX class probable F420-dependent enzyme</fullName>
    </submittedName>
</protein>
<keyword evidence="1" id="KW-0560">Oxidoreductase</keyword>
<evidence type="ECO:0000313" key="3">
    <source>
        <dbReference type="EMBL" id="TWF81235.1"/>
    </source>
</evidence>
<evidence type="ECO:0000313" key="4">
    <source>
        <dbReference type="Proteomes" id="UP000321261"/>
    </source>
</evidence>
<dbReference type="SUPFAM" id="SSF50475">
    <property type="entry name" value="FMN-binding split barrel"/>
    <property type="match status" value="1"/>
</dbReference>
<reference evidence="3 4" key="1">
    <citation type="submission" date="2019-06" db="EMBL/GenBank/DDBJ databases">
        <title>Sequencing the genomes of 1000 actinobacteria strains.</title>
        <authorList>
            <person name="Klenk H.-P."/>
        </authorList>
    </citation>
    <scope>NUCLEOTIDE SEQUENCE [LARGE SCALE GENOMIC DNA]</scope>
    <source>
        <strain evidence="3 4">DSM 45671</strain>
    </source>
</reference>